<proteinExistence type="predicted"/>
<dbReference type="RefSeq" id="WP_187243585.1">
    <property type="nucleotide sequence ID" value="NZ_BAAAOK010000013.1"/>
</dbReference>
<reference evidence="2 3" key="1">
    <citation type="submission" date="2020-06" db="EMBL/GenBank/DDBJ databases">
        <title>Actinomadura xiongansis sp. nov., isolated from soil of Baiyangdian.</title>
        <authorList>
            <person name="Zhang X."/>
        </authorList>
    </citation>
    <scope>NUCLEOTIDE SEQUENCE [LARGE SCALE GENOMIC DNA]</scope>
    <source>
        <strain evidence="2 3">HBUM206468</strain>
    </source>
</reference>
<dbReference type="Proteomes" id="UP000805614">
    <property type="component" value="Unassembled WGS sequence"/>
</dbReference>
<dbReference type="EMBL" id="JABVEC010000009">
    <property type="protein sequence ID" value="MBC6466561.1"/>
    <property type="molecule type" value="Genomic_DNA"/>
</dbReference>
<organism evidence="2 3">
    <name type="scientific">Actinomadura alba</name>
    <dbReference type="NCBI Taxonomy" id="406431"/>
    <lineage>
        <taxon>Bacteria</taxon>
        <taxon>Bacillati</taxon>
        <taxon>Actinomycetota</taxon>
        <taxon>Actinomycetes</taxon>
        <taxon>Streptosporangiales</taxon>
        <taxon>Thermomonosporaceae</taxon>
        <taxon>Actinomadura</taxon>
    </lineage>
</organism>
<name>A0ABR7LNY1_9ACTN</name>
<comment type="caution">
    <text evidence="2">The sequence shown here is derived from an EMBL/GenBank/DDBJ whole genome shotgun (WGS) entry which is preliminary data.</text>
</comment>
<sequence>MGFFEPPPPSIEPYEPEHVPEPWWGPPDDTLGTVLPIGRLCVRNEHVVMALTHATVHPTGCVLHVAGALRREDMTEERWSALQDAWRGRHHQRLRRPEQGPEPGQGPGQELPDALRRFGVRFPDGAKATTIEQLPGDGPRPVGPILAESHGGSGGRSNRRSRFHQDLWLWPLPPAVPFEFAVEWPLAGIPLTIIELDGAEITTAALNSTPFWPEDRPEA</sequence>
<evidence type="ECO:0000313" key="3">
    <source>
        <dbReference type="Proteomes" id="UP000805614"/>
    </source>
</evidence>
<feature type="region of interest" description="Disordered" evidence="1">
    <location>
        <begin position="90"/>
        <end position="112"/>
    </location>
</feature>
<keyword evidence="3" id="KW-1185">Reference proteome</keyword>
<gene>
    <name evidence="2" type="ORF">HKK74_13755</name>
</gene>
<feature type="compositionally biased region" description="Pro residues" evidence="1">
    <location>
        <begin position="1"/>
        <end position="11"/>
    </location>
</feature>
<accession>A0ABR7LNY1</accession>
<evidence type="ECO:0000256" key="1">
    <source>
        <dbReference type="SAM" id="MobiDB-lite"/>
    </source>
</evidence>
<evidence type="ECO:0000313" key="2">
    <source>
        <dbReference type="EMBL" id="MBC6466561.1"/>
    </source>
</evidence>
<protein>
    <submittedName>
        <fullName evidence="2">Uncharacterized protein</fullName>
    </submittedName>
</protein>
<feature type="region of interest" description="Disordered" evidence="1">
    <location>
        <begin position="129"/>
        <end position="158"/>
    </location>
</feature>
<feature type="region of interest" description="Disordered" evidence="1">
    <location>
        <begin position="1"/>
        <end position="25"/>
    </location>
</feature>